<dbReference type="Proteomes" id="UP000828048">
    <property type="component" value="Chromosome 12"/>
</dbReference>
<reference evidence="1 2" key="1">
    <citation type="journal article" date="2021" name="Hortic Res">
        <title>High-quality reference genome and annotation aids understanding of berry development for evergreen blueberry (Vaccinium darrowii).</title>
        <authorList>
            <person name="Yu J."/>
            <person name="Hulse-Kemp A.M."/>
            <person name="Babiker E."/>
            <person name="Staton M."/>
        </authorList>
    </citation>
    <scope>NUCLEOTIDE SEQUENCE [LARGE SCALE GENOMIC DNA]</scope>
    <source>
        <strain evidence="2">cv. NJ 8807/NJ 8810</strain>
        <tissue evidence="1">Young leaf</tissue>
    </source>
</reference>
<proteinExistence type="predicted"/>
<evidence type="ECO:0000313" key="2">
    <source>
        <dbReference type="Proteomes" id="UP000828048"/>
    </source>
</evidence>
<name>A0ACB7ZE21_9ERIC</name>
<comment type="caution">
    <text evidence="1">The sequence shown here is derived from an EMBL/GenBank/DDBJ whole genome shotgun (WGS) entry which is preliminary data.</text>
</comment>
<accession>A0ACB7ZE21</accession>
<keyword evidence="2" id="KW-1185">Reference proteome</keyword>
<gene>
    <name evidence="1" type="ORF">Vadar_022859</name>
</gene>
<protein>
    <submittedName>
        <fullName evidence="1">Uncharacterized protein</fullName>
    </submittedName>
</protein>
<sequence>MSEPRTTHFSTLISALHLIFSFILSHPLYFSYFIFFSPYLLKLLSFLSPLFITTSLLLLLGFLALSPVFLHQNPALELPESKFGFFLRTYNSIVDRLRPSKVEDGGEEFNHFEEFEAFKMVFDSSYTTQNSDEVSELKTEELCFFDLEEKTVEIDWEEIIQPIKEAEKLEGFLKELDEFENLIHNVEEKKVERLGTNFDKVEVKKEVALVGRGSEEIGDKVNSDIGKVKICTGNGGEYTSKVHEKFERNVARTVDGGEYTTKGHGKSERNVARTDDGGEYTSKLLESPGSQRLESNLGSYGSMRREVEWKKTLACKLYEERHNVDGGGEEGMDSLWETYDRDSSSKAKSKSDTKKNKNKKKGKSEYRYEDDFEDEEEEGIDGKLCCLQALKFSAGKVNLGMGRPNLVKISKAIKGFGWLHNVTSRHGKKGYK</sequence>
<dbReference type="EMBL" id="CM037162">
    <property type="protein sequence ID" value="KAH7863865.1"/>
    <property type="molecule type" value="Genomic_DNA"/>
</dbReference>
<organism evidence="1 2">
    <name type="scientific">Vaccinium darrowii</name>
    <dbReference type="NCBI Taxonomy" id="229202"/>
    <lineage>
        <taxon>Eukaryota</taxon>
        <taxon>Viridiplantae</taxon>
        <taxon>Streptophyta</taxon>
        <taxon>Embryophyta</taxon>
        <taxon>Tracheophyta</taxon>
        <taxon>Spermatophyta</taxon>
        <taxon>Magnoliopsida</taxon>
        <taxon>eudicotyledons</taxon>
        <taxon>Gunneridae</taxon>
        <taxon>Pentapetalae</taxon>
        <taxon>asterids</taxon>
        <taxon>Ericales</taxon>
        <taxon>Ericaceae</taxon>
        <taxon>Vaccinioideae</taxon>
        <taxon>Vaccinieae</taxon>
        <taxon>Vaccinium</taxon>
    </lineage>
</organism>
<evidence type="ECO:0000313" key="1">
    <source>
        <dbReference type="EMBL" id="KAH7863865.1"/>
    </source>
</evidence>